<accession>A0A6J7F7L6</accession>
<sequence>MASLVHAGQQWVGKGTHRPEQRVRLLGAPPECSCPFAQACQHSESPAVRVDGSFSGRHINLPNDSTGLKRNVDIGQTDAEAQ</sequence>
<organism evidence="2">
    <name type="scientific">freshwater metagenome</name>
    <dbReference type="NCBI Taxonomy" id="449393"/>
    <lineage>
        <taxon>unclassified sequences</taxon>
        <taxon>metagenomes</taxon>
        <taxon>ecological metagenomes</taxon>
    </lineage>
</organism>
<evidence type="ECO:0000256" key="1">
    <source>
        <dbReference type="SAM" id="MobiDB-lite"/>
    </source>
</evidence>
<feature type="region of interest" description="Disordered" evidence="1">
    <location>
        <begin position="59"/>
        <end position="82"/>
    </location>
</feature>
<dbReference type="AlphaFoldDB" id="A0A6J7F7L6"/>
<name>A0A6J7F7L6_9ZZZZ</name>
<protein>
    <submittedName>
        <fullName evidence="2">Unannotated protein</fullName>
    </submittedName>
</protein>
<proteinExistence type="predicted"/>
<evidence type="ECO:0000313" key="2">
    <source>
        <dbReference type="EMBL" id="CAB4889808.1"/>
    </source>
</evidence>
<dbReference type="EMBL" id="CAFBLP010000100">
    <property type="protein sequence ID" value="CAB4889808.1"/>
    <property type="molecule type" value="Genomic_DNA"/>
</dbReference>
<reference evidence="2" key="1">
    <citation type="submission" date="2020-05" db="EMBL/GenBank/DDBJ databases">
        <authorList>
            <person name="Chiriac C."/>
            <person name="Salcher M."/>
            <person name="Ghai R."/>
            <person name="Kavagutti S V."/>
        </authorList>
    </citation>
    <scope>NUCLEOTIDE SEQUENCE</scope>
</reference>
<gene>
    <name evidence="2" type="ORF">UFOPK3376_02730</name>
</gene>